<feature type="domain" description="Glycosyl transferase family 1" evidence="1">
    <location>
        <begin position="173"/>
        <end position="310"/>
    </location>
</feature>
<dbReference type="InterPro" id="IPR050194">
    <property type="entry name" value="Glycosyltransferase_grp1"/>
</dbReference>
<organism evidence="3 4">
    <name type="scientific">Planomicrobium stackebrandtii</name>
    <dbReference type="NCBI Taxonomy" id="253160"/>
    <lineage>
        <taxon>Bacteria</taxon>
        <taxon>Bacillati</taxon>
        <taxon>Bacillota</taxon>
        <taxon>Bacilli</taxon>
        <taxon>Bacillales</taxon>
        <taxon>Caryophanaceae</taxon>
        <taxon>Planomicrobium</taxon>
    </lineage>
</organism>
<dbReference type="PANTHER" id="PTHR45947:SF3">
    <property type="entry name" value="SULFOQUINOVOSYL TRANSFERASE SQD2"/>
    <property type="match status" value="1"/>
</dbReference>
<name>A0ABU0GUD4_9BACL</name>
<comment type="caution">
    <text evidence="3">The sequence shown here is derived from an EMBL/GenBank/DDBJ whole genome shotgun (WGS) entry which is preliminary data.</text>
</comment>
<feature type="domain" description="Glycosyltransferase subfamily 4-like N-terminal" evidence="2">
    <location>
        <begin position="4"/>
        <end position="153"/>
    </location>
</feature>
<dbReference type="InterPro" id="IPR028098">
    <property type="entry name" value="Glyco_trans_4-like_N"/>
</dbReference>
<dbReference type="Gene3D" id="3.40.50.2000">
    <property type="entry name" value="Glycogen Phosphorylase B"/>
    <property type="match status" value="2"/>
</dbReference>
<keyword evidence="4" id="KW-1185">Reference proteome</keyword>
<evidence type="ECO:0000313" key="4">
    <source>
        <dbReference type="Proteomes" id="UP001241988"/>
    </source>
</evidence>
<sequence>MDIDVFVPIAKNDKENISNHGKYITVSPNFKKIDRFFYHIKHYKIQKNLQKKYDVENFSLIHAHSLFSNGYIAMKMKKKYNLPYIVAVRNTDVNIFFKKVIYLRKTGLSILFHAQKIVFLSEAYREVVIEKYIPEFKKEEVRKKSVVIPNGIDDFWINNLGSNRRLEKSFNLKLLYVGEINENKNITSTLQAIELLKQKGFSIEFTIVGKITDENIYKKIIGKSYVNYITPLKKEELLNVYRSHDIFVMPSLKETFGLVYAEAMSQGLPIIYTVDQGFDRQFKNGFIGYSVNPLDPKNIAEKVLEIINKYNYLSINCVSSINKFNWSNIEGTYNEIYTSIVSEKEDINE</sequence>
<dbReference type="PANTHER" id="PTHR45947">
    <property type="entry name" value="SULFOQUINOVOSYL TRANSFERASE SQD2"/>
    <property type="match status" value="1"/>
</dbReference>
<dbReference type="Pfam" id="PF13439">
    <property type="entry name" value="Glyco_transf_4"/>
    <property type="match status" value="1"/>
</dbReference>
<dbReference type="SUPFAM" id="SSF53756">
    <property type="entry name" value="UDP-Glycosyltransferase/glycogen phosphorylase"/>
    <property type="match status" value="1"/>
</dbReference>
<dbReference type="Pfam" id="PF00534">
    <property type="entry name" value="Glycos_transf_1"/>
    <property type="match status" value="1"/>
</dbReference>
<reference evidence="3 4" key="1">
    <citation type="submission" date="2023-07" db="EMBL/GenBank/DDBJ databases">
        <title>Genomic Encyclopedia of Type Strains, Phase IV (KMG-IV): sequencing the most valuable type-strain genomes for metagenomic binning, comparative biology and taxonomic classification.</title>
        <authorList>
            <person name="Goeker M."/>
        </authorList>
    </citation>
    <scope>NUCLEOTIDE SEQUENCE [LARGE SCALE GENOMIC DNA]</scope>
    <source>
        <strain evidence="3 4">DSM 16419</strain>
    </source>
</reference>
<dbReference type="EMBL" id="JAUSWB010000002">
    <property type="protein sequence ID" value="MDQ0428391.1"/>
    <property type="molecule type" value="Genomic_DNA"/>
</dbReference>
<dbReference type="Proteomes" id="UP001241988">
    <property type="component" value="Unassembled WGS sequence"/>
</dbReference>
<gene>
    <name evidence="3" type="ORF">QOZ98_001217</name>
</gene>
<dbReference type="InterPro" id="IPR001296">
    <property type="entry name" value="Glyco_trans_1"/>
</dbReference>
<evidence type="ECO:0000259" key="1">
    <source>
        <dbReference type="Pfam" id="PF00534"/>
    </source>
</evidence>
<accession>A0ABU0GUD4</accession>
<proteinExistence type="predicted"/>
<dbReference type="CDD" id="cd03801">
    <property type="entry name" value="GT4_PimA-like"/>
    <property type="match status" value="1"/>
</dbReference>
<protein>
    <submittedName>
        <fullName evidence="3">Glycosyltransferase involved in cell wall biosynthesis</fullName>
    </submittedName>
</protein>
<evidence type="ECO:0000259" key="2">
    <source>
        <dbReference type="Pfam" id="PF13439"/>
    </source>
</evidence>
<evidence type="ECO:0000313" key="3">
    <source>
        <dbReference type="EMBL" id="MDQ0428391.1"/>
    </source>
</evidence>